<dbReference type="InterPro" id="IPR023299">
    <property type="entry name" value="ATPase_P-typ_cyto_dom_N"/>
</dbReference>
<accession>A0A1Z5KLX1</accession>
<evidence type="ECO:0000256" key="2">
    <source>
        <dbReference type="ARBA" id="ARBA00008804"/>
    </source>
</evidence>
<evidence type="ECO:0000256" key="1">
    <source>
        <dbReference type="ARBA" id="ARBA00004141"/>
    </source>
</evidence>
<dbReference type="OrthoDB" id="116380at2759"/>
<feature type="transmembrane region" description="Helical" evidence="12">
    <location>
        <begin position="881"/>
        <end position="901"/>
    </location>
</feature>
<keyword evidence="12" id="KW-0375">Hydrogen ion transport</keyword>
<dbReference type="FunFam" id="2.70.150.10:FF:000042">
    <property type="entry name" value="Plasma membrane ATPase"/>
    <property type="match status" value="1"/>
</dbReference>
<feature type="transmembrane region" description="Helical" evidence="12">
    <location>
        <begin position="356"/>
        <end position="381"/>
    </location>
</feature>
<evidence type="ECO:0000256" key="3">
    <source>
        <dbReference type="ARBA" id="ARBA00022553"/>
    </source>
</evidence>
<dbReference type="InterPro" id="IPR023214">
    <property type="entry name" value="HAD_sf"/>
</dbReference>
<dbReference type="PROSITE" id="PS00154">
    <property type="entry name" value="ATPASE_E1_E2"/>
    <property type="match status" value="1"/>
</dbReference>
<comment type="similarity">
    <text evidence="2 12">Belongs to the cation transport ATPase (P-type) (TC 3.A.3) family. Type IIIA subfamily.</text>
</comment>
<protein>
    <recommendedName>
        <fullName evidence="12">Plasma membrane ATPase</fullName>
        <ecNumber evidence="12">7.1.2.1</ecNumber>
    </recommendedName>
</protein>
<evidence type="ECO:0000256" key="12">
    <source>
        <dbReference type="RuleBase" id="RU362083"/>
    </source>
</evidence>
<feature type="transmembrane region" description="Helical" evidence="12">
    <location>
        <begin position="760"/>
        <end position="781"/>
    </location>
</feature>
<dbReference type="Pfam" id="PF00122">
    <property type="entry name" value="E1-E2_ATPase"/>
    <property type="match status" value="1"/>
</dbReference>
<sequence>MASSEHPTEVDDLEAKDTFVAELPTTFPVSHPLRSRVKAQSDLTGMDLEAKAFGLTRQKSRINYRSVSDISAMVHLAPEVVQTMEKRRRQRSSSDVLAKFGQVPLSGGDDLRLAEQIQTYGTRKERRQAGISDEEIQSKIEQNEGVQPPDDFQFNHEGFSSDKAAELLKVHGPNELPEKITPKWLIFLRLFWAPMPIMIWLAIIIEAGIGNYLDMGILLIIQFANASISFYETNKAGNAIAALKNSLKPTATCKRDGAWKNIDARELVPGDLVLLGSGSAIPADCRVNEGEIDVDQAALTGESLPVTFYKGDSCKMGSTVVRGEVEGTVEFTGANTFFGKTAALLKQTNEHSYLQVVLMLVMFTLVGLSIALCLICFIYLMAKGQTLKESLSFTVVVLVASIPLAIEIVTTTTLAIGSKSLAKQGAIVAQLSSIERMASMSILCSDKTGTLTLNQMVIQDETPTYVPNETQESVLVSAALAAKWKEPPRDALDRLVLGTVNMSLMDAYEQLDYMPFDPQVKRTEGTIRHKESNKEFKTSKGAPHIILKLLGDEDDDVKDKVEADVARLGAIGVRSLAVARTDEDGKWKMLGLLTFLDPPRADTKQVIQDANRYGVGVKMITGDHLLIARNTAAQLDLGTHIFTSEYLPLLDAETKEKPENLAANYGDLCLAADGFAQVYPEHKYLIVECLRELGYAVGMTGDGVNDAPALKRADVGIAVADSTDAARAAADIVLTEPGLSAVSHGIVEARKIFQRVNNFLTYRIAATLQLLVFFFISILAFHPNEYSHPETEEEWPKFFQIPVILIMLITLLNDGTLITIAYDHAEARATPCIWNLPALFVTSTTLGVVSCFSSLLLLHILLDSWNEDGFFQKIGFQGVEYGQMILAMYLKISVSDFLTLFSARTGTRFFYEVAPGPMLLAGGAFALFISSLLSIVWKEGEIEEIPVNGLVNDMELFGFVWIYSLLFFFLQDILKVGVFKWMYWQNFHNIASTGVVVLPKSAEQLIKDMEAALGESGNKHH</sequence>
<evidence type="ECO:0000256" key="13">
    <source>
        <dbReference type="SAM" id="MobiDB-lite"/>
    </source>
</evidence>
<keyword evidence="12" id="KW-0813">Transport</keyword>
<dbReference type="InterPro" id="IPR006534">
    <property type="entry name" value="P-type_ATPase_IIIA"/>
</dbReference>
<dbReference type="InParanoid" id="A0A1Z5KLX1"/>
<comment type="caution">
    <text evidence="15">The sequence shown here is derived from an EMBL/GenBank/DDBJ whole genome shotgun (WGS) entry which is preliminary data.</text>
</comment>
<reference evidence="15 16" key="1">
    <citation type="journal article" date="2015" name="Plant Cell">
        <title>Oil accumulation by the oleaginous diatom Fistulifera solaris as revealed by the genome and transcriptome.</title>
        <authorList>
            <person name="Tanaka T."/>
            <person name="Maeda Y."/>
            <person name="Veluchamy A."/>
            <person name="Tanaka M."/>
            <person name="Abida H."/>
            <person name="Marechal E."/>
            <person name="Bowler C."/>
            <person name="Muto M."/>
            <person name="Sunaga Y."/>
            <person name="Tanaka M."/>
            <person name="Yoshino T."/>
            <person name="Taniguchi T."/>
            <person name="Fukuda Y."/>
            <person name="Nemoto M."/>
            <person name="Matsumoto M."/>
            <person name="Wong P.S."/>
            <person name="Aburatani S."/>
            <person name="Fujibuchi W."/>
        </authorList>
    </citation>
    <scope>NUCLEOTIDE SEQUENCE [LARGE SCALE GENOMIC DNA]</scope>
    <source>
        <strain evidence="15 16">JPCC DA0580</strain>
    </source>
</reference>
<keyword evidence="10 12" id="KW-1133">Transmembrane helix</keyword>
<keyword evidence="3" id="KW-0597">Phosphoprotein</keyword>
<dbReference type="InterPro" id="IPR008250">
    <property type="entry name" value="ATPase_P-typ_transduc_dom_A_sf"/>
</dbReference>
<evidence type="ECO:0000256" key="4">
    <source>
        <dbReference type="ARBA" id="ARBA00022692"/>
    </source>
</evidence>
<dbReference type="Gene3D" id="2.70.150.10">
    <property type="entry name" value="Calcium-transporting ATPase, cytoplasmic transduction domain A"/>
    <property type="match status" value="1"/>
</dbReference>
<feature type="transmembrane region" description="Helical" evidence="12">
    <location>
        <begin position="913"/>
        <end position="936"/>
    </location>
</feature>
<dbReference type="NCBIfam" id="TIGR01647">
    <property type="entry name" value="ATPase-IIIA_H"/>
    <property type="match status" value="1"/>
</dbReference>
<keyword evidence="16" id="KW-1185">Reference proteome</keyword>
<dbReference type="PANTHER" id="PTHR42861">
    <property type="entry name" value="CALCIUM-TRANSPORTING ATPASE"/>
    <property type="match status" value="1"/>
</dbReference>
<dbReference type="EMBL" id="BDSP01000253">
    <property type="protein sequence ID" value="GAX27167.1"/>
    <property type="molecule type" value="Genomic_DNA"/>
</dbReference>
<dbReference type="InterPro" id="IPR044492">
    <property type="entry name" value="P_typ_ATPase_HD_dom"/>
</dbReference>
<feature type="transmembrane region" description="Helical" evidence="12">
    <location>
        <begin position="186"/>
        <end position="205"/>
    </location>
</feature>
<dbReference type="GO" id="GO:0016887">
    <property type="term" value="F:ATP hydrolysis activity"/>
    <property type="evidence" value="ECO:0007669"/>
    <property type="project" value="InterPro"/>
</dbReference>
<evidence type="ECO:0000313" key="16">
    <source>
        <dbReference type="Proteomes" id="UP000198406"/>
    </source>
</evidence>
<dbReference type="GO" id="GO:0005524">
    <property type="term" value="F:ATP binding"/>
    <property type="evidence" value="ECO:0007669"/>
    <property type="project" value="UniProtKB-UniRule"/>
</dbReference>
<dbReference type="InterPro" id="IPR004014">
    <property type="entry name" value="ATPase_P-typ_cation-transptr_N"/>
</dbReference>
<dbReference type="Gene3D" id="3.40.50.1000">
    <property type="entry name" value="HAD superfamily/HAD-like"/>
    <property type="match status" value="1"/>
</dbReference>
<evidence type="ECO:0000256" key="7">
    <source>
        <dbReference type="ARBA" id="ARBA00022840"/>
    </source>
</evidence>
<gene>
    <name evidence="15" type="ORF">FisN_13Lh282</name>
</gene>
<dbReference type="NCBIfam" id="TIGR01494">
    <property type="entry name" value="ATPase_P-type"/>
    <property type="match status" value="2"/>
</dbReference>
<dbReference type="SMART" id="SM00831">
    <property type="entry name" value="Cation_ATPase_N"/>
    <property type="match status" value="1"/>
</dbReference>
<dbReference type="SUPFAM" id="SSF81665">
    <property type="entry name" value="Calcium ATPase, transmembrane domain M"/>
    <property type="match status" value="1"/>
</dbReference>
<dbReference type="Proteomes" id="UP000198406">
    <property type="component" value="Unassembled WGS sequence"/>
</dbReference>
<dbReference type="GO" id="GO:0046872">
    <property type="term" value="F:metal ion binding"/>
    <property type="evidence" value="ECO:0007669"/>
    <property type="project" value="UniProtKB-KW"/>
</dbReference>
<dbReference type="Gene3D" id="3.40.1110.10">
    <property type="entry name" value="Calcium-transporting ATPase, cytoplasmic domain N"/>
    <property type="match status" value="1"/>
</dbReference>
<organism evidence="15 16">
    <name type="scientific">Fistulifera solaris</name>
    <name type="common">Oleaginous diatom</name>
    <dbReference type="NCBI Taxonomy" id="1519565"/>
    <lineage>
        <taxon>Eukaryota</taxon>
        <taxon>Sar</taxon>
        <taxon>Stramenopiles</taxon>
        <taxon>Ochrophyta</taxon>
        <taxon>Bacillariophyta</taxon>
        <taxon>Bacillariophyceae</taxon>
        <taxon>Bacillariophycidae</taxon>
        <taxon>Naviculales</taxon>
        <taxon>Naviculaceae</taxon>
        <taxon>Fistulifera</taxon>
    </lineage>
</organism>
<keyword evidence="6 12" id="KW-0547">Nucleotide-binding</keyword>
<dbReference type="AlphaFoldDB" id="A0A1Z5KLX1"/>
<dbReference type="CDD" id="cd02076">
    <property type="entry name" value="P-type_ATPase_H"/>
    <property type="match status" value="1"/>
</dbReference>
<name>A0A1Z5KLX1_FISSO</name>
<dbReference type="SFLD" id="SFLDS00003">
    <property type="entry name" value="Haloacid_Dehalogenase"/>
    <property type="match status" value="1"/>
</dbReference>
<feature type="transmembrane region" description="Helical" evidence="12">
    <location>
        <begin position="834"/>
        <end position="861"/>
    </location>
</feature>
<feature type="region of interest" description="Disordered" evidence="13">
    <location>
        <begin position="123"/>
        <end position="155"/>
    </location>
</feature>
<dbReference type="Gene3D" id="1.20.1110.10">
    <property type="entry name" value="Calcium-transporting ATPase, transmembrane domain"/>
    <property type="match status" value="1"/>
</dbReference>
<keyword evidence="4 12" id="KW-0812">Transmembrane</keyword>
<keyword evidence="12" id="KW-0406">Ion transport</keyword>
<feature type="transmembrane region" description="Helical" evidence="12">
    <location>
        <begin position="393"/>
        <end position="416"/>
    </location>
</feature>
<keyword evidence="11 12" id="KW-0472">Membrane</keyword>
<dbReference type="PRINTS" id="PR00120">
    <property type="entry name" value="HATPASE"/>
</dbReference>
<evidence type="ECO:0000256" key="9">
    <source>
        <dbReference type="ARBA" id="ARBA00022967"/>
    </source>
</evidence>
<comment type="catalytic activity">
    <reaction evidence="12">
        <text>ATP + H2O + H(+)(in) = ADP + phosphate + 2 H(+)(out)</text>
        <dbReference type="Rhea" id="RHEA:20852"/>
        <dbReference type="ChEBI" id="CHEBI:15377"/>
        <dbReference type="ChEBI" id="CHEBI:15378"/>
        <dbReference type="ChEBI" id="CHEBI:30616"/>
        <dbReference type="ChEBI" id="CHEBI:43474"/>
        <dbReference type="ChEBI" id="CHEBI:456216"/>
        <dbReference type="EC" id="7.1.2.1"/>
    </reaction>
</comment>
<dbReference type="FunFam" id="3.40.1110.10:FF:000005">
    <property type="entry name" value="Plasma membrane ATPase"/>
    <property type="match status" value="1"/>
</dbReference>
<evidence type="ECO:0000256" key="5">
    <source>
        <dbReference type="ARBA" id="ARBA00022723"/>
    </source>
</evidence>
<dbReference type="Pfam" id="PF00690">
    <property type="entry name" value="Cation_ATPase_N"/>
    <property type="match status" value="1"/>
</dbReference>
<proteinExistence type="inferred from homology"/>
<dbReference type="InterPro" id="IPR018303">
    <property type="entry name" value="ATPase_P-typ_P_site"/>
</dbReference>
<dbReference type="GO" id="GO:0005886">
    <property type="term" value="C:plasma membrane"/>
    <property type="evidence" value="ECO:0007669"/>
    <property type="project" value="UniProtKB-SubCell"/>
</dbReference>
<dbReference type="GO" id="GO:0120029">
    <property type="term" value="P:proton export across plasma membrane"/>
    <property type="evidence" value="ECO:0007669"/>
    <property type="project" value="UniProtKB-UniRule"/>
</dbReference>
<dbReference type="InterPro" id="IPR023298">
    <property type="entry name" value="ATPase_P-typ_TM_dom_sf"/>
</dbReference>
<evidence type="ECO:0000259" key="14">
    <source>
        <dbReference type="SMART" id="SM00831"/>
    </source>
</evidence>
<dbReference type="InterPro" id="IPR036412">
    <property type="entry name" value="HAD-like_sf"/>
</dbReference>
<evidence type="ECO:0000256" key="10">
    <source>
        <dbReference type="ARBA" id="ARBA00022989"/>
    </source>
</evidence>
<dbReference type="SUPFAM" id="SSF56784">
    <property type="entry name" value="HAD-like"/>
    <property type="match status" value="1"/>
</dbReference>
<keyword evidence="7 12" id="KW-0067">ATP-binding</keyword>
<keyword evidence="9 12" id="KW-1278">Translocase</keyword>
<comment type="subcellular location">
    <subcellularLocation>
        <location evidence="12">Cell membrane</location>
        <topology evidence="12">Multi-pass membrane protein</topology>
    </subcellularLocation>
    <subcellularLocation>
        <location evidence="1">Membrane</location>
        <topology evidence="1">Multi-pass membrane protein</topology>
    </subcellularLocation>
</comment>
<dbReference type="EC" id="7.1.2.1" evidence="12"/>
<dbReference type="FunFam" id="3.40.50.1000:FF:000211">
    <property type="entry name" value="Plasma membrane ATPase"/>
    <property type="match status" value="1"/>
</dbReference>
<keyword evidence="5" id="KW-0479">Metal-binding</keyword>
<feature type="transmembrane region" description="Helical" evidence="12">
    <location>
        <begin position="801"/>
        <end position="822"/>
    </location>
</feature>
<keyword evidence="15" id="KW-0378">Hydrolase</keyword>
<dbReference type="Pfam" id="PF00702">
    <property type="entry name" value="Hydrolase"/>
    <property type="match status" value="1"/>
</dbReference>
<feature type="domain" description="Cation-transporting P-type ATPase N-terminal" evidence="14">
    <location>
        <begin position="143"/>
        <end position="211"/>
    </location>
</feature>
<dbReference type="SUPFAM" id="SSF81653">
    <property type="entry name" value="Calcium ATPase, transduction domain A"/>
    <property type="match status" value="1"/>
</dbReference>
<evidence type="ECO:0000256" key="8">
    <source>
        <dbReference type="ARBA" id="ARBA00022842"/>
    </source>
</evidence>
<keyword evidence="8 12" id="KW-0460">Magnesium</keyword>
<dbReference type="InterPro" id="IPR059000">
    <property type="entry name" value="ATPase_P-type_domA"/>
</dbReference>
<dbReference type="SFLD" id="SFLDG00002">
    <property type="entry name" value="C1.7:_P-type_atpase_like"/>
    <property type="match status" value="1"/>
</dbReference>
<dbReference type="SFLD" id="SFLDF00027">
    <property type="entry name" value="p-type_atpase"/>
    <property type="match status" value="1"/>
</dbReference>
<feature type="transmembrane region" description="Helical" evidence="12">
    <location>
        <begin position="956"/>
        <end position="974"/>
    </location>
</feature>
<dbReference type="PRINTS" id="PR00119">
    <property type="entry name" value="CATATPASE"/>
</dbReference>
<dbReference type="InterPro" id="IPR001757">
    <property type="entry name" value="P_typ_ATPase"/>
</dbReference>
<evidence type="ECO:0000256" key="11">
    <source>
        <dbReference type="ARBA" id="ARBA00023136"/>
    </source>
</evidence>
<dbReference type="GO" id="GO:0008553">
    <property type="term" value="F:P-type proton-exporting transporter activity"/>
    <property type="evidence" value="ECO:0007669"/>
    <property type="project" value="UniProtKB-UniRule"/>
</dbReference>
<evidence type="ECO:0000313" key="15">
    <source>
        <dbReference type="EMBL" id="GAX27167.1"/>
    </source>
</evidence>
<evidence type="ECO:0000256" key="6">
    <source>
        <dbReference type="ARBA" id="ARBA00022741"/>
    </source>
</evidence>